<comment type="caution">
    <text evidence="1">The sequence shown here is derived from an EMBL/GenBank/DDBJ whole genome shotgun (WGS) entry which is preliminary data.</text>
</comment>
<gene>
    <name evidence="1" type="ORF">POM88_002219</name>
</gene>
<name>A0AAD8JFQ1_9APIA</name>
<accession>A0AAD8JFQ1</accession>
<evidence type="ECO:0008006" key="3">
    <source>
        <dbReference type="Google" id="ProtNLM"/>
    </source>
</evidence>
<organism evidence="1 2">
    <name type="scientific">Heracleum sosnowskyi</name>
    <dbReference type="NCBI Taxonomy" id="360622"/>
    <lineage>
        <taxon>Eukaryota</taxon>
        <taxon>Viridiplantae</taxon>
        <taxon>Streptophyta</taxon>
        <taxon>Embryophyta</taxon>
        <taxon>Tracheophyta</taxon>
        <taxon>Spermatophyta</taxon>
        <taxon>Magnoliopsida</taxon>
        <taxon>eudicotyledons</taxon>
        <taxon>Gunneridae</taxon>
        <taxon>Pentapetalae</taxon>
        <taxon>asterids</taxon>
        <taxon>campanulids</taxon>
        <taxon>Apiales</taxon>
        <taxon>Apiaceae</taxon>
        <taxon>Apioideae</taxon>
        <taxon>apioid superclade</taxon>
        <taxon>Tordylieae</taxon>
        <taxon>Tordyliinae</taxon>
        <taxon>Heracleum</taxon>
    </lineage>
</organism>
<reference evidence="1" key="2">
    <citation type="submission" date="2023-05" db="EMBL/GenBank/DDBJ databases">
        <authorList>
            <person name="Schelkunov M.I."/>
        </authorList>
    </citation>
    <scope>NUCLEOTIDE SEQUENCE</scope>
    <source>
        <strain evidence="1">Hsosn_3</strain>
        <tissue evidence="1">Leaf</tissue>
    </source>
</reference>
<evidence type="ECO:0000313" key="1">
    <source>
        <dbReference type="EMBL" id="KAK1402614.1"/>
    </source>
</evidence>
<sequence length="462" mass="52043">MSKSHFHILNSLCCAKGKIQLPRPPQTPEFLLKLYNDKAKGSAFMRIIRLYNTFFALSSSGGNVDHSINNGGTPYVYHLNGQNHHVFGQLIPDEGQDPKFCQLYIYGTENEVGNRIRWIKDGHHIDTEVVQGLITLLDETNQLVRCFRTARDRFKEDDIIDMKIVLKVCRSESGRGNHIGPSDEVAAVMVGDLDDTCGERDIIIECKQHGLKCISKIHPSLVALQYPILFPNGEDGFHDDIKFVESEHATTIQRDKVSMMEYYAYKLQVRPGQDAKSKTYLQNNMDKYVSAEIPDPTKDPDGYAAVKQFMIHGPCGREFSKAPCMKDFKCIRHFPKKYCDGNVPTLSDGLQDYLEDDIRIPSQFYISEGSNTIVTMVSSTFPDLLQNFSSPNYLSKRAILTPTNQTVGHLNSVIVNKIPSEAVSYFNLDEADDFGEMSNGVVVTSHLTAVKLESRLDIEGPW</sequence>
<keyword evidence="2" id="KW-1185">Reference proteome</keyword>
<evidence type="ECO:0000313" key="2">
    <source>
        <dbReference type="Proteomes" id="UP001237642"/>
    </source>
</evidence>
<dbReference type="EMBL" id="JAUIZM010000001">
    <property type="protein sequence ID" value="KAK1402614.1"/>
    <property type="molecule type" value="Genomic_DNA"/>
</dbReference>
<dbReference type="PANTHER" id="PTHR45786:SF74">
    <property type="entry name" value="ATP-DEPENDENT DNA HELICASE"/>
    <property type="match status" value="1"/>
</dbReference>
<dbReference type="PANTHER" id="PTHR45786">
    <property type="entry name" value="DNA BINDING PROTEIN-LIKE"/>
    <property type="match status" value="1"/>
</dbReference>
<proteinExistence type="predicted"/>
<reference evidence="1" key="1">
    <citation type="submission" date="2023-02" db="EMBL/GenBank/DDBJ databases">
        <title>Genome of toxic invasive species Heracleum sosnowskyi carries increased number of genes despite the absence of recent whole-genome duplications.</title>
        <authorList>
            <person name="Schelkunov M."/>
            <person name="Shtratnikova V."/>
            <person name="Makarenko M."/>
            <person name="Klepikova A."/>
            <person name="Omelchenko D."/>
            <person name="Novikova G."/>
            <person name="Obukhova E."/>
            <person name="Bogdanov V."/>
            <person name="Penin A."/>
            <person name="Logacheva M."/>
        </authorList>
    </citation>
    <scope>NUCLEOTIDE SEQUENCE</scope>
    <source>
        <strain evidence="1">Hsosn_3</strain>
        <tissue evidence="1">Leaf</tissue>
    </source>
</reference>
<dbReference type="Proteomes" id="UP001237642">
    <property type="component" value="Unassembled WGS sequence"/>
</dbReference>
<protein>
    <recommendedName>
        <fullName evidence="3">ATP-dependent DNA helicase</fullName>
    </recommendedName>
</protein>
<dbReference type="AlphaFoldDB" id="A0AAD8JFQ1"/>